<keyword evidence="3" id="KW-0614">Plasmid</keyword>
<dbReference type="InterPro" id="IPR011251">
    <property type="entry name" value="Luciferase-like_dom"/>
</dbReference>
<comment type="caution">
    <text evidence="3">The sequence shown here is derived from an EMBL/GenBank/DDBJ whole genome shotgun (WGS) entry which is preliminary data.</text>
</comment>
<protein>
    <submittedName>
        <fullName evidence="3">LLM class flavin-dependent oxidoreductase</fullName>
    </submittedName>
</protein>
<evidence type="ECO:0000313" key="3">
    <source>
        <dbReference type="EMBL" id="MCH6164383.1"/>
    </source>
</evidence>
<dbReference type="PANTHER" id="PTHR43244">
    <property type="match status" value="1"/>
</dbReference>
<dbReference type="Proteomes" id="UP001299970">
    <property type="component" value="Unassembled WGS sequence"/>
</dbReference>
<dbReference type="EMBL" id="JAKXMK010000002">
    <property type="protein sequence ID" value="MCH6164383.1"/>
    <property type="molecule type" value="Genomic_DNA"/>
</dbReference>
<sequence>MAVEVDIRVPVGRPLPELMDFIRSCEDAGFHGVGIHDHHHSGRDVYAALTLAAAATERLTLYPATTNTVTRHPLVLAAIANSLVEIAPGRIMLTLAPGFLSVEKAGKPQARRRQLGEVVTALRLLLSGHPALVEGQELRMNNVAAPAPKIFILAAGPKMLELAGEVADGVVMLVGLHPDGIEAARQHVRAGAARAGRSAGEVEEIFIVPTAVEDFETAREWPRRWFRPGQPFLDYPSVANLRWLHAAGIDIPADHRPEDLSPELAARVCDAFGLFGPPEYCADRLLRAHEESGVQRVFFFPSHTAETGYDLPAADVTAFGTIIGPRLAAAERVATGA</sequence>
<geneLocation type="plasmid" evidence="3">
    <name>unnamed</name>
</geneLocation>
<evidence type="ECO:0000256" key="1">
    <source>
        <dbReference type="ARBA" id="ARBA00023002"/>
    </source>
</evidence>
<feature type="domain" description="Luciferase-like" evidence="2">
    <location>
        <begin position="14"/>
        <end position="295"/>
    </location>
</feature>
<evidence type="ECO:0000259" key="2">
    <source>
        <dbReference type="Pfam" id="PF00296"/>
    </source>
</evidence>
<dbReference type="PANTHER" id="PTHR43244:SF1">
    <property type="entry name" value="5,10-METHYLENETETRAHYDROMETHANOPTERIN REDUCTASE"/>
    <property type="match status" value="1"/>
</dbReference>
<name>A0ABS9T7G2_9PSEU</name>
<dbReference type="InterPro" id="IPR036661">
    <property type="entry name" value="Luciferase-like_sf"/>
</dbReference>
<keyword evidence="4" id="KW-1185">Reference proteome</keyword>
<dbReference type="Gene3D" id="3.20.20.30">
    <property type="entry name" value="Luciferase-like domain"/>
    <property type="match status" value="1"/>
</dbReference>
<gene>
    <name evidence="3" type="ORF">MMF94_01710</name>
</gene>
<organism evidence="3 4">
    <name type="scientific">Pseudonocardia alaniniphila</name>
    <dbReference type="NCBI Taxonomy" id="75291"/>
    <lineage>
        <taxon>Bacteria</taxon>
        <taxon>Bacillati</taxon>
        <taxon>Actinomycetota</taxon>
        <taxon>Actinomycetes</taxon>
        <taxon>Pseudonocardiales</taxon>
        <taxon>Pseudonocardiaceae</taxon>
        <taxon>Pseudonocardia</taxon>
    </lineage>
</organism>
<dbReference type="InterPro" id="IPR050564">
    <property type="entry name" value="F420-G6PD/mer"/>
</dbReference>
<dbReference type="RefSeq" id="WP_241034583.1">
    <property type="nucleotide sequence ID" value="NZ_BAAAJF010000034.1"/>
</dbReference>
<proteinExistence type="predicted"/>
<keyword evidence="1" id="KW-0560">Oxidoreductase</keyword>
<reference evidence="3 4" key="1">
    <citation type="submission" date="2022-03" db="EMBL/GenBank/DDBJ databases">
        <title>Pseudonocardia alaer sp. nov., a novel actinomycete isolated from reed forest soil.</title>
        <authorList>
            <person name="Wang L."/>
        </authorList>
    </citation>
    <scope>NUCLEOTIDE SEQUENCE [LARGE SCALE GENOMIC DNA]</scope>
    <source>
        <strain evidence="3 4">Y-16303</strain>
        <plasmid evidence="3">unnamed</plasmid>
    </source>
</reference>
<evidence type="ECO:0000313" key="4">
    <source>
        <dbReference type="Proteomes" id="UP001299970"/>
    </source>
</evidence>
<dbReference type="Pfam" id="PF00296">
    <property type="entry name" value="Bac_luciferase"/>
    <property type="match status" value="1"/>
</dbReference>
<dbReference type="SUPFAM" id="SSF51679">
    <property type="entry name" value="Bacterial luciferase-like"/>
    <property type="match status" value="1"/>
</dbReference>
<accession>A0ABS9T7G2</accession>